<feature type="signal peptide" evidence="1">
    <location>
        <begin position="1"/>
        <end position="20"/>
    </location>
</feature>
<dbReference type="PANTHER" id="PTHR34183">
    <property type="entry name" value="ENDOLYTIC PEPTIDOGLYCAN TRANSGLYCOSYLASE RLPA"/>
    <property type="match status" value="1"/>
</dbReference>
<dbReference type="CDD" id="cd22268">
    <property type="entry name" value="DPBB_RlpA-like"/>
    <property type="match status" value="1"/>
</dbReference>
<dbReference type="PROSITE" id="PS51257">
    <property type="entry name" value="PROKAR_LIPOPROTEIN"/>
    <property type="match status" value="1"/>
</dbReference>
<dbReference type="InterPro" id="IPR036680">
    <property type="entry name" value="SPOR-like_sf"/>
</dbReference>
<protein>
    <submittedName>
        <fullName evidence="3">Endolytic peptidoglycan transglycosylase RlpA</fullName>
    </submittedName>
</protein>
<gene>
    <name evidence="3" type="ORF">HELGO_WM12095</name>
</gene>
<proteinExistence type="predicted"/>
<dbReference type="InterPro" id="IPR036908">
    <property type="entry name" value="RlpA-like_sf"/>
</dbReference>
<dbReference type="Gene3D" id="2.40.40.10">
    <property type="entry name" value="RlpA-like domain"/>
    <property type="match status" value="1"/>
</dbReference>
<dbReference type="PANTHER" id="PTHR34183:SF1">
    <property type="entry name" value="ENDOLYTIC PEPTIDOGLYCAN TRANSGLYCOSYLASE RLPA"/>
    <property type="match status" value="1"/>
</dbReference>
<dbReference type="Pfam" id="PF03330">
    <property type="entry name" value="DPBB_1"/>
    <property type="match status" value="1"/>
</dbReference>
<dbReference type="SUPFAM" id="SSF50685">
    <property type="entry name" value="Barwin-like endoglucanases"/>
    <property type="match status" value="1"/>
</dbReference>
<dbReference type="InterPro" id="IPR009009">
    <property type="entry name" value="RlpA-like_DPBB"/>
</dbReference>
<evidence type="ECO:0000259" key="2">
    <source>
        <dbReference type="PROSITE" id="PS51724"/>
    </source>
</evidence>
<evidence type="ECO:0000256" key="1">
    <source>
        <dbReference type="SAM" id="SignalP"/>
    </source>
</evidence>
<feature type="chain" id="PRO_5028417717" evidence="1">
    <location>
        <begin position="21"/>
        <end position="265"/>
    </location>
</feature>
<dbReference type="AlphaFoldDB" id="A0A6S6SU98"/>
<dbReference type="GO" id="GO:0042834">
    <property type="term" value="F:peptidoglycan binding"/>
    <property type="evidence" value="ECO:0007669"/>
    <property type="project" value="InterPro"/>
</dbReference>
<dbReference type="InterPro" id="IPR007730">
    <property type="entry name" value="SPOR-like_dom"/>
</dbReference>
<dbReference type="Gene3D" id="3.30.70.1070">
    <property type="entry name" value="Sporulation related repeat"/>
    <property type="match status" value="1"/>
</dbReference>
<feature type="domain" description="SPOR" evidence="2">
    <location>
        <begin position="185"/>
        <end position="265"/>
    </location>
</feature>
<keyword evidence="1" id="KW-0732">Signal</keyword>
<organism evidence="3">
    <name type="scientific">uncultured Thiotrichaceae bacterium</name>
    <dbReference type="NCBI Taxonomy" id="298394"/>
    <lineage>
        <taxon>Bacteria</taxon>
        <taxon>Pseudomonadati</taxon>
        <taxon>Pseudomonadota</taxon>
        <taxon>Gammaproteobacteria</taxon>
        <taxon>Thiotrichales</taxon>
        <taxon>Thiotrichaceae</taxon>
        <taxon>environmental samples</taxon>
    </lineage>
</organism>
<dbReference type="GO" id="GO:0009279">
    <property type="term" value="C:cell outer membrane"/>
    <property type="evidence" value="ECO:0007669"/>
    <property type="project" value="TreeGrafter"/>
</dbReference>
<name>A0A6S6SU98_9GAMM</name>
<dbReference type="EMBL" id="CACVAY010000029">
    <property type="protein sequence ID" value="CAA6806140.1"/>
    <property type="molecule type" value="Genomic_DNA"/>
</dbReference>
<accession>A0A6S6SU98</accession>
<evidence type="ECO:0000313" key="3">
    <source>
        <dbReference type="EMBL" id="CAA6806140.1"/>
    </source>
</evidence>
<dbReference type="PROSITE" id="PS51724">
    <property type="entry name" value="SPOR"/>
    <property type="match status" value="1"/>
</dbReference>
<sequence>MNIRNTFLVLLSLIWLTACSGLPGLTENKPEITSSDNTSCTAPAIYQAQGKSYSALKNATGYRANGYAVLYDDKQLGKSSPICETIDLEGFTAAHRTLPLPTFVKITNTSNKKSVVIKINDRGPANPSALVQVTPAVANLLGVNGGRIPVSIEVLSERNTRNPAEPINTKKTTVKPLPIPSKSTANIGDRYYIILGTFADQSQAFDKFVRVSSIGLPKATIESRKKGAALLHMVRLGPFYQQDEIDHIKDRLKNDGLVDFKVVKN</sequence>
<dbReference type="SUPFAM" id="SSF110997">
    <property type="entry name" value="Sporulation related repeat"/>
    <property type="match status" value="1"/>
</dbReference>
<reference evidence="3" key="1">
    <citation type="submission" date="2020-01" db="EMBL/GenBank/DDBJ databases">
        <authorList>
            <person name="Meier V. D."/>
            <person name="Meier V D."/>
        </authorList>
    </citation>
    <scope>NUCLEOTIDE SEQUENCE</scope>
    <source>
        <strain evidence="3">HLG_WM_MAG_07</strain>
    </source>
</reference>